<proteinExistence type="predicted"/>
<feature type="compositionally biased region" description="Basic and acidic residues" evidence="1">
    <location>
        <begin position="250"/>
        <end position="264"/>
    </location>
</feature>
<name>S8EKJ2_FOMSC</name>
<dbReference type="PANTHER" id="PTHR28241:SF1">
    <property type="entry name" value="MITOCHONDRIAL IMPORT PROTEIN 1"/>
    <property type="match status" value="1"/>
</dbReference>
<keyword evidence="3" id="KW-1185">Reference proteome</keyword>
<feature type="region of interest" description="Disordered" evidence="1">
    <location>
        <begin position="84"/>
        <end position="271"/>
    </location>
</feature>
<feature type="compositionally biased region" description="Polar residues" evidence="1">
    <location>
        <begin position="12"/>
        <end position="21"/>
    </location>
</feature>
<feature type="compositionally biased region" description="Basic and acidic residues" evidence="1">
    <location>
        <begin position="84"/>
        <end position="113"/>
    </location>
</feature>
<protein>
    <recommendedName>
        <fullName evidence="4">TOM13-domain-containing protein</fullName>
    </recommendedName>
</protein>
<dbReference type="AlphaFoldDB" id="S8EKJ2"/>
<dbReference type="InParanoid" id="S8EKJ2"/>
<feature type="region of interest" description="Disordered" evidence="1">
    <location>
        <begin position="1"/>
        <end position="49"/>
    </location>
</feature>
<gene>
    <name evidence="2" type="ORF">FOMPIDRAFT_1044984</name>
</gene>
<accession>S8EKJ2</accession>
<evidence type="ECO:0000256" key="1">
    <source>
        <dbReference type="SAM" id="MobiDB-lite"/>
    </source>
</evidence>
<dbReference type="PANTHER" id="PTHR28241">
    <property type="entry name" value="MITOCHONDRIAL IMPORT PROTEIN 1"/>
    <property type="match status" value="1"/>
</dbReference>
<dbReference type="GO" id="GO:0005741">
    <property type="term" value="C:mitochondrial outer membrane"/>
    <property type="evidence" value="ECO:0007669"/>
    <property type="project" value="InterPro"/>
</dbReference>
<feature type="compositionally biased region" description="Acidic residues" evidence="1">
    <location>
        <begin position="1"/>
        <end position="11"/>
    </location>
</feature>
<dbReference type="InterPro" id="IPR013262">
    <property type="entry name" value="OMP_MIM1/TOM13_mt"/>
</dbReference>
<dbReference type="STRING" id="743788.S8EKJ2"/>
<dbReference type="eggNOG" id="ENOG502SBHA">
    <property type="taxonomic scope" value="Eukaryota"/>
</dbReference>
<dbReference type="Proteomes" id="UP000015241">
    <property type="component" value="Unassembled WGS sequence"/>
</dbReference>
<dbReference type="Pfam" id="PF08219">
    <property type="entry name" value="TOM13"/>
    <property type="match status" value="1"/>
</dbReference>
<dbReference type="EMBL" id="KE504123">
    <property type="protein sequence ID" value="EPT05667.1"/>
    <property type="molecule type" value="Genomic_DNA"/>
</dbReference>
<feature type="region of interest" description="Disordered" evidence="1">
    <location>
        <begin position="327"/>
        <end position="353"/>
    </location>
</feature>
<feature type="compositionally biased region" description="Low complexity" evidence="1">
    <location>
        <begin position="128"/>
        <end position="148"/>
    </location>
</feature>
<evidence type="ECO:0000313" key="3">
    <source>
        <dbReference type="Proteomes" id="UP000015241"/>
    </source>
</evidence>
<dbReference type="OrthoDB" id="5529571at2759"/>
<sequence length="353" mass="37706">MADTLSPDEESLLQSALQTAFTPVPLPKQSAVPEQPAPAPEAAQSAPIQEEVAIREQETAVPEQESTEDAWKAEYDAHVAEWRRASAEQRERAEQGRARWEGIREKEKGEGKARGSARSEGWESVGGSTSASVVLDATASTSTAASVSGEHAGEPSVANARDLVSGEGQGRKTKEELEATLPGSHPHTHSRLSSPPDASEAEHKWEDIHSSDPDSLASSYPSLSFPSDPHSPSSSAPHALPPHAHHPHGRHDPHGHEHAPEPRRAAPSTTQAVFDTSLSPRTRVLALVASLAVNIGLPFVNGVMLGFGEIFAKEVLVAWFGWGKRASSTQSQKERARPGAREGGAGLRTAEWR</sequence>
<dbReference type="HOGENOM" id="CLU_078285_0_0_1"/>
<dbReference type="GO" id="GO:0070096">
    <property type="term" value="P:mitochondrial outer membrane translocase complex assembly"/>
    <property type="evidence" value="ECO:0007669"/>
    <property type="project" value="TreeGrafter"/>
</dbReference>
<reference evidence="2 3" key="1">
    <citation type="journal article" date="2012" name="Science">
        <title>The Paleozoic origin of enzymatic lignin decomposition reconstructed from 31 fungal genomes.</title>
        <authorList>
            <person name="Floudas D."/>
            <person name="Binder M."/>
            <person name="Riley R."/>
            <person name="Barry K."/>
            <person name="Blanchette R.A."/>
            <person name="Henrissat B."/>
            <person name="Martinez A.T."/>
            <person name="Otillar R."/>
            <person name="Spatafora J.W."/>
            <person name="Yadav J.S."/>
            <person name="Aerts A."/>
            <person name="Benoit I."/>
            <person name="Boyd A."/>
            <person name="Carlson A."/>
            <person name="Copeland A."/>
            <person name="Coutinho P.M."/>
            <person name="de Vries R.P."/>
            <person name="Ferreira P."/>
            <person name="Findley K."/>
            <person name="Foster B."/>
            <person name="Gaskell J."/>
            <person name="Glotzer D."/>
            <person name="Gorecki P."/>
            <person name="Heitman J."/>
            <person name="Hesse C."/>
            <person name="Hori C."/>
            <person name="Igarashi K."/>
            <person name="Jurgens J.A."/>
            <person name="Kallen N."/>
            <person name="Kersten P."/>
            <person name="Kohler A."/>
            <person name="Kuees U."/>
            <person name="Kumar T.K.A."/>
            <person name="Kuo A."/>
            <person name="LaButti K."/>
            <person name="Larrondo L.F."/>
            <person name="Lindquist E."/>
            <person name="Ling A."/>
            <person name="Lombard V."/>
            <person name="Lucas S."/>
            <person name="Lundell T."/>
            <person name="Martin R."/>
            <person name="McLaughlin D.J."/>
            <person name="Morgenstern I."/>
            <person name="Morin E."/>
            <person name="Murat C."/>
            <person name="Nagy L.G."/>
            <person name="Nolan M."/>
            <person name="Ohm R.A."/>
            <person name="Patyshakuliyeva A."/>
            <person name="Rokas A."/>
            <person name="Ruiz-Duenas F.J."/>
            <person name="Sabat G."/>
            <person name="Salamov A."/>
            <person name="Samejima M."/>
            <person name="Schmutz J."/>
            <person name="Slot J.C."/>
            <person name="St John F."/>
            <person name="Stenlid J."/>
            <person name="Sun H."/>
            <person name="Sun S."/>
            <person name="Syed K."/>
            <person name="Tsang A."/>
            <person name="Wiebenga A."/>
            <person name="Young D."/>
            <person name="Pisabarro A."/>
            <person name="Eastwood D.C."/>
            <person name="Martin F."/>
            <person name="Cullen D."/>
            <person name="Grigoriev I.V."/>
            <person name="Hibbett D.S."/>
        </authorList>
    </citation>
    <scope>NUCLEOTIDE SEQUENCE</scope>
    <source>
        <strain evidence="3">FP-58527</strain>
    </source>
</reference>
<organism evidence="2 3">
    <name type="scientific">Fomitopsis schrenkii</name>
    <name type="common">Brown rot fungus</name>
    <dbReference type="NCBI Taxonomy" id="2126942"/>
    <lineage>
        <taxon>Eukaryota</taxon>
        <taxon>Fungi</taxon>
        <taxon>Dikarya</taxon>
        <taxon>Basidiomycota</taxon>
        <taxon>Agaricomycotina</taxon>
        <taxon>Agaricomycetes</taxon>
        <taxon>Polyporales</taxon>
        <taxon>Fomitopsis</taxon>
    </lineage>
</organism>
<evidence type="ECO:0000313" key="2">
    <source>
        <dbReference type="EMBL" id="EPT05667.1"/>
    </source>
</evidence>
<dbReference type="GO" id="GO:0045040">
    <property type="term" value="P:protein insertion into mitochondrial outer membrane"/>
    <property type="evidence" value="ECO:0007669"/>
    <property type="project" value="TreeGrafter"/>
</dbReference>
<feature type="compositionally biased region" description="Basic and acidic residues" evidence="1">
    <location>
        <begin position="200"/>
        <end position="212"/>
    </location>
</feature>
<feature type="compositionally biased region" description="Low complexity" evidence="1">
    <location>
        <begin position="29"/>
        <end position="49"/>
    </location>
</feature>
<evidence type="ECO:0008006" key="4">
    <source>
        <dbReference type="Google" id="ProtNLM"/>
    </source>
</evidence>
<feature type="compositionally biased region" description="Low complexity" evidence="1">
    <location>
        <begin position="221"/>
        <end position="242"/>
    </location>
</feature>